<dbReference type="Proteomes" id="UP000825935">
    <property type="component" value="Chromosome 30"/>
</dbReference>
<proteinExistence type="predicted"/>
<dbReference type="PROSITE" id="PS51354">
    <property type="entry name" value="GLUTAREDOXIN_2"/>
    <property type="match status" value="1"/>
</dbReference>
<dbReference type="SUPFAM" id="SSF46785">
    <property type="entry name" value="Winged helix' DNA-binding domain"/>
    <property type="match status" value="1"/>
</dbReference>
<dbReference type="Pfam" id="PF00462">
    <property type="entry name" value="Glutaredoxin"/>
    <property type="match status" value="1"/>
</dbReference>
<dbReference type="InterPro" id="IPR000591">
    <property type="entry name" value="DEP_dom"/>
</dbReference>
<dbReference type="GO" id="GO:0035556">
    <property type="term" value="P:intracellular signal transduction"/>
    <property type="evidence" value="ECO:0007669"/>
    <property type="project" value="InterPro"/>
</dbReference>
<dbReference type="AlphaFoldDB" id="A0A8T2R130"/>
<dbReference type="SMART" id="SM00049">
    <property type="entry name" value="DEP"/>
    <property type="match status" value="1"/>
</dbReference>
<sequence>MEHEEGVPTNNSMSENDQDAAKAAGWNMWSADKRTEALKSFVKDRTVDVSNVLRKLSAKMEDLDREVFDKGFDYMVHRINKPTDSPVEHVERAPSLSMKGRIVFFSTSGCEDCRAVRSFLRKKGLPYIEINVDIYPHRKLELEERTGTSSLPQVFFNEVFIGGIHELKAMEASRELDEKLKPVFELESPATAPQPPVPGEEIKSLAESKDDLADIANKLKEKVQIKDRLQKIHWFTRCFVGSEAVGILAENENCSREEAVGLGKKLGNKFFFQHVLLEKDFQDENHLYRFLEHDPVVLSYCFNFDGTINMSEPKSAKEMEISFRKVSQAIVEQYISEDGRHVDYEGISKSAEFKRYLSIAHQLHRVNLLGLTREEKLAFFINLYNAMAIHAVIALGHPDGPLDRRKFFGDFQYLVGGSPFSLSAIENGVLRGNQRPPYSFIKSFGPKDNRLKISLQEPTPLVHFALSCATRSSPPVNSFTPENIDAELRFAARSFFREGGFKIDMGTKTITLSQIMNWYNVDFGSSELEMLKWIADYLEPAKAEVLLQLLEGEYKVVYEAYDWSPNF</sequence>
<dbReference type="PANTHER" id="PTHR46361:SF3">
    <property type="entry name" value="ELECTRON CARRIER_ PROTEIN DISULFIDE OXIDOREDUCTASE"/>
    <property type="match status" value="1"/>
</dbReference>
<dbReference type="OMA" id="HWFTRCF"/>
<dbReference type="EMBL" id="CM035435">
    <property type="protein sequence ID" value="KAH7290092.1"/>
    <property type="molecule type" value="Genomic_DNA"/>
</dbReference>
<dbReference type="InterPro" id="IPR006869">
    <property type="entry name" value="DUF547"/>
</dbReference>
<dbReference type="PANTHER" id="PTHR46361">
    <property type="entry name" value="ELECTRON CARRIER/ PROTEIN DISULFIDE OXIDOREDUCTASE"/>
    <property type="match status" value="1"/>
</dbReference>
<feature type="region of interest" description="Disordered" evidence="1">
    <location>
        <begin position="1"/>
        <end position="22"/>
    </location>
</feature>
<evidence type="ECO:0000313" key="3">
    <source>
        <dbReference type="EMBL" id="KAH7290092.1"/>
    </source>
</evidence>
<comment type="caution">
    <text evidence="3">The sequence shown here is derived from an EMBL/GenBank/DDBJ whole genome shotgun (WGS) entry which is preliminary data.</text>
</comment>
<evidence type="ECO:0000259" key="2">
    <source>
        <dbReference type="SMART" id="SM00049"/>
    </source>
</evidence>
<dbReference type="Gene3D" id="1.10.10.10">
    <property type="entry name" value="Winged helix-like DNA-binding domain superfamily/Winged helix DNA-binding domain"/>
    <property type="match status" value="1"/>
</dbReference>
<dbReference type="Pfam" id="PF04784">
    <property type="entry name" value="DUF547"/>
    <property type="match status" value="1"/>
</dbReference>
<keyword evidence="4" id="KW-1185">Reference proteome</keyword>
<dbReference type="Gene3D" id="3.40.30.10">
    <property type="entry name" value="Glutaredoxin"/>
    <property type="match status" value="1"/>
</dbReference>
<dbReference type="OrthoDB" id="418495at2759"/>
<dbReference type="InterPro" id="IPR036388">
    <property type="entry name" value="WH-like_DNA-bd_sf"/>
</dbReference>
<gene>
    <name evidence="3" type="ORF">KP509_30G031600</name>
</gene>
<name>A0A8T2R130_CERRI</name>
<dbReference type="Pfam" id="PF00610">
    <property type="entry name" value="DEP"/>
    <property type="match status" value="1"/>
</dbReference>
<reference evidence="3" key="1">
    <citation type="submission" date="2021-08" db="EMBL/GenBank/DDBJ databases">
        <title>WGS assembly of Ceratopteris richardii.</title>
        <authorList>
            <person name="Marchant D.B."/>
            <person name="Chen G."/>
            <person name="Jenkins J."/>
            <person name="Shu S."/>
            <person name="Leebens-Mack J."/>
            <person name="Grimwood J."/>
            <person name="Schmutz J."/>
            <person name="Soltis P."/>
            <person name="Soltis D."/>
            <person name="Chen Z.-H."/>
        </authorList>
    </citation>
    <scope>NUCLEOTIDE SEQUENCE</scope>
    <source>
        <strain evidence="3">Whitten #5841</strain>
        <tissue evidence="3">Leaf</tissue>
    </source>
</reference>
<evidence type="ECO:0000313" key="4">
    <source>
        <dbReference type="Proteomes" id="UP000825935"/>
    </source>
</evidence>
<dbReference type="InterPro" id="IPR036249">
    <property type="entry name" value="Thioredoxin-like_sf"/>
</dbReference>
<dbReference type="SUPFAM" id="SSF52833">
    <property type="entry name" value="Thioredoxin-like"/>
    <property type="match status" value="1"/>
</dbReference>
<dbReference type="InterPro" id="IPR002109">
    <property type="entry name" value="Glutaredoxin"/>
</dbReference>
<dbReference type="InterPro" id="IPR036390">
    <property type="entry name" value="WH_DNA-bd_sf"/>
</dbReference>
<evidence type="ECO:0000256" key="1">
    <source>
        <dbReference type="SAM" id="MobiDB-lite"/>
    </source>
</evidence>
<feature type="domain" description="DEP" evidence="2">
    <location>
        <begin position="219"/>
        <end position="292"/>
    </location>
</feature>
<protein>
    <recommendedName>
        <fullName evidence="2">DEP domain-containing protein</fullName>
    </recommendedName>
</protein>
<accession>A0A8T2R130</accession>
<organism evidence="3 4">
    <name type="scientific">Ceratopteris richardii</name>
    <name type="common">Triangle waterfern</name>
    <dbReference type="NCBI Taxonomy" id="49495"/>
    <lineage>
        <taxon>Eukaryota</taxon>
        <taxon>Viridiplantae</taxon>
        <taxon>Streptophyta</taxon>
        <taxon>Embryophyta</taxon>
        <taxon>Tracheophyta</taxon>
        <taxon>Polypodiopsida</taxon>
        <taxon>Polypodiidae</taxon>
        <taxon>Polypodiales</taxon>
        <taxon>Pteridineae</taxon>
        <taxon>Pteridaceae</taxon>
        <taxon>Parkerioideae</taxon>
        <taxon>Ceratopteris</taxon>
    </lineage>
</organism>
<dbReference type="CDD" id="cd04371">
    <property type="entry name" value="DEP"/>
    <property type="match status" value="1"/>
</dbReference>